<evidence type="ECO:0000313" key="4">
    <source>
        <dbReference type="Proteomes" id="UP000188318"/>
    </source>
</evidence>
<dbReference type="VEuPathDB" id="FungiDB:ASPCADRAFT_132674"/>
<evidence type="ECO:0000256" key="1">
    <source>
        <dbReference type="SAM" id="MobiDB-lite"/>
    </source>
</evidence>
<feature type="transmembrane region" description="Helical" evidence="2">
    <location>
        <begin position="231"/>
        <end position="252"/>
    </location>
</feature>
<feature type="transmembrane region" description="Helical" evidence="2">
    <location>
        <begin position="605"/>
        <end position="628"/>
    </location>
</feature>
<keyword evidence="2" id="KW-0812">Transmembrane</keyword>
<sequence length="720" mass="78788">MSPSGTQIRLDDSSHRSSSPRPSQEDNRQLLPGSAYSTSSRRGSSNSSSHASNAGLRPDDSDNDVPAESRDDSESDDDVPLPTKEKKKWQWKHLVMDSGADEPYQLQDDGATLTRLVFLRLVAITIIIGAIVLGARGQSFDIASLTVQNGIVVDQDAQLAIIGLVNSILQLLTQEALLHISTTLITNWMTGKGQKGASPVDFDLYEEFKKPWTAVAKLKERCKIGTRKSRAWLQFIGALVVGISILLLGAAMNTIAIPKSRWWPDTRFEPPQPPDDRFYFANQTSRVASVSRMPLWGQAWEMIREGGTASWEMAHTLAAYRSLSALSKLYDTFNNEAGWRSIGDNDAPTFSAIEVTNVSTPSIRSMAMHGDLATAMYNQQKAQNPYSWARDSTGWYGRLLMPGVLLDTSCTPDNDTLATGSWTATTSSTNSTITVTIGPATNTSTTSTGAFHGAICYINVYQAQIALQQWFYSGTSNYEYSINNYGADMYPEIRYLDPPNTTEAVAISTETTSWFEAVLPNLQAFSTDKLVLNLTSLAVLLADDLVSFNRGYSQLDGLAAVISTIFTDMVTSFDWTYAASAGNMTMQGPIRWQIYGSGPRLPWEWVIAIVLGVGIGIQVYDLVLLGWLRGLAKGPWLSLDGMLVAANKAPTMKVLQNGQGGGYVSDEARQARFFVRQLASDVEGQREGDAVLVSGRELHEEEGMYVELQPGKAYGEQATA</sequence>
<keyword evidence="2" id="KW-1133">Transmembrane helix</keyword>
<keyword evidence="4" id="KW-1185">Reference proteome</keyword>
<dbReference type="AlphaFoldDB" id="A0A1R3REN5"/>
<keyword evidence="2" id="KW-0472">Membrane</keyword>
<proteinExistence type="predicted"/>
<dbReference type="OMA" id="WEATSIN"/>
<dbReference type="Proteomes" id="UP000188318">
    <property type="component" value="Unassembled WGS sequence"/>
</dbReference>
<dbReference type="OrthoDB" id="4521923at2759"/>
<feature type="compositionally biased region" description="Low complexity" evidence="1">
    <location>
        <begin position="33"/>
        <end position="55"/>
    </location>
</feature>
<feature type="region of interest" description="Disordered" evidence="1">
    <location>
        <begin position="1"/>
        <end position="84"/>
    </location>
</feature>
<name>A0A1R3REN5_ASPC5</name>
<reference evidence="4" key="1">
    <citation type="journal article" date="2017" name="Genome Biol.">
        <title>Comparative genomics reveals high biological diversity and specific adaptations in the industrially and medically important fungal genus Aspergillus.</title>
        <authorList>
            <person name="de Vries R.P."/>
            <person name="Riley R."/>
            <person name="Wiebenga A."/>
            <person name="Aguilar-Osorio G."/>
            <person name="Amillis S."/>
            <person name="Uchima C.A."/>
            <person name="Anderluh G."/>
            <person name="Asadollahi M."/>
            <person name="Askin M."/>
            <person name="Barry K."/>
            <person name="Battaglia E."/>
            <person name="Bayram O."/>
            <person name="Benocci T."/>
            <person name="Braus-Stromeyer S.A."/>
            <person name="Caldana C."/>
            <person name="Canovas D."/>
            <person name="Cerqueira G.C."/>
            <person name="Chen F."/>
            <person name="Chen W."/>
            <person name="Choi C."/>
            <person name="Clum A."/>
            <person name="Dos Santos R.A."/>
            <person name="Damasio A.R."/>
            <person name="Diallinas G."/>
            <person name="Emri T."/>
            <person name="Fekete E."/>
            <person name="Flipphi M."/>
            <person name="Freyberg S."/>
            <person name="Gallo A."/>
            <person name="Gournas C."/>
            <person name="Habgood R."/>
            <person name="Hainaut M."/>
            <person name="Harispe M.L."/>
            <person name="Henrissat B."/>
            <person name="Hilden K.S."/>
            <person name="Hope R."/>
            <person name="Hossain A."/>
            <person name="Karabika E."/>
            <person name="Karaffa L."/>
            <person name="Karanyi Z."/>
            <person name="Krasevec N."/>
            <person name="Kuo A."/>
            <person name="Kusch H."/>
            <person name="LaButti K."/>
            <person name="Lagendijk E.L."/>
            <person name="Lapidus A."/>
            <person name="Levasseur A."/>
            <person name="Lindquist E."/>
            <person name="Lipzen A."/>
            <person name="Logrieco A.F."/>
            <person name="MacCabe A."/>
            <person name="Maekelae M.R."/>
            <person name="Malavazi I."/>
            <person name="Melin P."/>
            <person name="Meyer V."/>
            <person name="Mielnichuk N."/>
            <person name="Miskei M."/>
            <person name="Molnar A.P."/>
            <person name="Mule G."/>
            <person name="Ngan C.Y."/>
            <person name="Orejas M."/>
            <person name="Orosz E."/>
            <person name="Ouedraogo J.P."/>
            <person name="Overkamp K.M."/>
            <person name="Park H.-S."/>
            <person name="Perrone G."/>
            <person name="Piumi F."/>
            <person name="Punt P.J."/>
            <person name="Ram A.F."/>
            <person name="Ramon A."/>
            <person name="Rauscher S."/>
            <person name="Record E."/>
            <person name="Riano-Pachon D.M."/>
            <person name="Robert V."/>
            <person name="Roehrig J."/>
            <person name="Ruller R."/>
            <person name="Salamov A."/>
            <person name="Salih N.S."/>
            <person name="Samson R.A."/>
            <person name="Sandor E."/>
            <person name="Sanguinetti M."/>
            <person name="Schuetze T."/>
            <person name="Sepcic K."/>
            <person name="Shelest E."/>
            <person name="Sherlock G."/>
            <person name="Sophianopoulou V."/>
            <person name="Squina F.M."/>
            <person name="Sun H."/>
            <person name="Susca A."/>
            <person name="Todd R.B."/>
            <person name="Tsang A."/>
            <person name="Unkles S.E."/>
            <person name="van de Wiele N."/>
            <person name="van Rossen-Uffink D."/>
            <person name="Oliveira J.V."/>
            <person name="Vesth T.C."/>
            <person name="Visser J."/>
            <person name="Yu J.-H."/>
            <person name="Zhou M."/>
            <person name="Andersen M.R."/>
            <person name="Archer D.B."/>
            <person name="Baker S.E."/>
            <person name="Benoit I."/>
            <person name="Brakhage A.A."/>
            <person name="Braus G.H."/>
            <person name="Fischer R."/>
            <person name="Frisvad J.C."/>
            <person name="Goldman G.H."/>
            <person name="Houbraken J."/>
            <person name="Oakley B."/>
            <person name="Pocsi I."/>
            <person name="Scazzocchio C."/>
            <person name="Seiboth B."/>
            <person name="vanKuyk P.A."/>
            <person name="Wortman J."/>
            <person name="Dyer P.S."/>
            <person name="Grigoriev I.V."/>
        </authorList>
    </citation>
    <scope>NUCLEOTIDE SEQUENCE [LARGE SCALE GENOMIC DNA]</scope>
    <source>
        <strain evidence="4">ITEM 5010</strain>
    </source>
</reference>
<evidence type="ECO:0000313" key="3">
    <source>
        <dbReference type="EMBL" id="OOF92943.1"/>
    </source>
</evidence>
<feature type="transmembrane region" description="Helical" evidence="2">
    <location>
        <begin position="117"/>
        <end position="135"/>
    </location>
</feature>
<gene>
    <name evidence="3" type="ORF">ASPCADRAFT_132674</name>
</gene>
<evidence type="ECO:0000256" key="2">
    <source>
        <dbReference type="SAM" id="Phobius"/>
    </source>
</evidence>
<protein>
    <submittedName>
        <fullName evidence="3">Uncharacterized protein</fullName>
    </submittedName>
</protein>
<dbReference type="EMBL" id="KV907505">
    <property type="protein sequence ID" value="OOF92943.1"/>
    <property type="molecule type" value="Genomic_DNA"/>
</dbReference>
<accession>A0A1R3REN5</accession>
<organism evidence="3 4">
    <name type="scientific">Aspergillus carbonarius (strain ITEM 5010)</name>
    <dbReference type="NCBI Taxonomy" id="602072"/>
    <lineage>
        <taxon>Eukaryota</taxon>
        <taxon>Fungi</taxon>
        <taxon>Dikarya</taxon>
        <taxon>Ascomycota</taxon>
        <taxon>Pezizomycotina</taxon>
        <taxon>Eurotiomycetes</taxon>
        <taxon>Eurotiomycetidae</taxon>
        <taxon>Eurotiales</taxon>
        <taxon>Aspergillaceae</taxon>
        <taxon>Aspergillus</taxon>
        <taxon>Aspergillus subgen. Circumdati</taxon>
    </lineage>
</organism>